<dbReference type="InterPro" id="IPR047976">
    <property type="entry name" value="Anti_VapB2-like"/>
</dbReference>
<dbReference type="PANTHER" id="PTHR37550">
    <property type="entry name" value="ANTITOXIN VAPB1"/>
    <property type="match status" value="1"/>
</dbReference>
<dbReference type="GO" id="GO:0003677">
    <property type="term" value="F:DNA binding"/>
    <property type="evidence" value="ECO:0007669"/>
    <property type="project" value="UniProtKB-UniRule"/>
</dbReference>
<keyword evidence="5" id="KW-1185">Reference proteome</keyword>
<dbReference type="PANTHER" id="PTHR37550:SF3">
    <property type="entry name" value="ANTITOXIN VAPB1"/>
    <property type="match status" value="1"/>
</dbReference>
<evidence type="ECO:0000259" key="3">
    <source>
        <dbReference type="PROSITE" id="PS51740"/>
    </source>
</evidence>
<dbReference type="PROSITE" id="PS51740">
    <property type="entry name" value="SPOVT_ABRB"/>
    <property type="match status" value="1"/>
</dbReference>
<comment type="caution">
    <text evidence="4">The sequence shown here is derived from an EMBL/GenBank/DDBJ whole genome shotgun (WGS) entry which is preliminary data.</text>
</comment>
<sequence>MQTAKIFKNGGSQAVRLPREFAFEGDEVFIEKVGDKVVLSPKERSWDGFWAACGKFKGAIAVDRDYPPMEEREPL</sequence>
<gene>
    <name evidence="4" type="primary">vapB2</name>
    <name evidence="4" type="ORF">NNJEOMEG_02668</name>
</gene>
<dbReference type="AlphaFoldDB" id="A0A6V8LV34"/>
<proteinExistence type="inferred from homology"/>
<reference evidence="4 5" key="2">
    <citation type="submission" date="2020-05" db="EMBL/GenBank/DDBJ databases">
        <title>Draft genome sequence of Desulfovibrio sp. strainFSS-1.</title>
        <authorList>
            <person name="Shimoshige H."/>
            <person name="Kobayashi H."/>
            <person name="Maekawa T."/>
        </authorList>
    </citation>
    <scope>NUCLEOTIDE SEQUENCE [LARGE SCALE GENOMIC DNA]</scope>
    <source>
        <strain evidence="4 5">SIID29052-01</strain>
    </source>
</reference>
<keyword evidence="2" id="KW-0238">DNA-binding</keyword>
<dbReference type="InterPro" id="IPR037914">
    <property type="entry name" value="SpoVT-AbrB_sf"/>
</dbReference>
<dbReference type="Gene3D" id="2.10.260.10">
    <property type="match status" value="1"/>
</dbReference>
<dbReference type="SUPFAM" id="SSF89447">
    <property type="entry name" value="AbrB/MazE/MraZ-like"/>
    <property type="match status" value="1"/>
</dbReference>
<dbReference type="SMART" id="SM00966">
    <property type="entry name" value="SpoVT_AbrB"/>
    <property type="match status" value="1"/>
</dbReference>
<dbReference type="Proteomes" id="UP000494245">
    <property type="component" value="Unassembled WGS sequence"/>
</dbReference>
<evidence type="ECO:0000256" key="2">
    <source>
        <dbReference type="PROSITE-ProRule" id="PRU01076"/>
    </source>
</evidence>
<dbReference type="EMBL" id="BLTE01000012">
    <property type="protein sequence ID" value="GFK94820.1"/>
    <property type="molecule type" value="Genomic_DNA"/>
</dbReference>
<dbReference type="InterPro" id="IPR007159">
    <property type="entry name" value="SpoVT-AbrB_dom"/>
</dbReference>
<dbReference type="InterPro" id="IPR051734">
    <property type="entry name" value="VapB_TA_antitoxins"/>
</dbReference>
<comment type="similarity">
    <text evidence="1">Belongs to the VapB family.</text>
</comment>
<accession>A0A6V8LV34</accession>
<dbReference type="RefSeq" id="WP_173085261.1">
    <property type="nucleotide sequence ID" value="NZ_BLTE01000012.1"/>
</dbReference>
<dbReference type="Pfam" id="PF04014">
    <property type="entry name" value="MazE_antitoxin"/>
    <property type="match status" value="1"/>
</dbReference>
<dbReference type="NCBIfam" id="NF040493">
    <property type="entry name" value="TA_anti_VapB"/>
    <property type="match status" value="1"/>
</dbReference>
<evidence type="ECO:0000313" key="5">
    <source>
        <dbReference type="Proteomes" id="UP000494245"/>
    </source>
</evidence>
<name>A0A6V8LV34_9BACT</name>
<reference evidence="4 5" key="1">
    <citation type="submission" date="2020-04" db="EMBL/GenBank/DDBJ databases">
        <authorList>
            <consortium name="Desulfovibrio sp. FSS-1 genome sequencing consortium"/>
            <person name="Shimoshige H."/>
            <person name="Kobayashi H."/>
            <person name="Maekawa T."/>
        </authorList>
    </citation>
    <scope>NUCLEOTIDE SEQUENCE [LARGE SCALE GENOMIC DNA]</scope>
    <source>
        <strain evidence="4 5">SIID29052-01</strain>
    </source>
</reference>
<feature type="domain" description="SpoVT-AbrB" evidence="3">
    <location>
        <begin position="4"/>
        <end position="44"/>
    </location>
</feature>
<protein>
    <submittedName>
        <fullName evidence="4">Antitoxin VapB2</fullName>
    </submittedName>
</protein>
<evidence type="ECO:0000313" key="4">
    <source>
        <dbReference type="EMBL" id="GFK94820.1"/>
    </source>
</evidence>
<evidence type="ECO:0000256" key="1">
    <source>
        <dbReference type="ARBA" id="ARBA00007924"/>
    </source>
</evidence>
<organism evidence="4 5">
    <name type="scientific">Fundidesulfovibrio magnetotacticus</name>
    <dbReference type="NCBI Taxonomy" id="2730080"/>
    <lineage>
        <taxon>Bacteria</taxon>
        <taxon>Pseudomonadati</taxon>
        <taxon>Thermodesulfobacteriota</taxon>
        <taxon>Desulfovibrionia</taxon>
        <taxon>Desulfovibrionales</taxon>
        <taxon>Desulfovibrionaceae</taxon>
        <taxon>Fundidesulfovibrio</taxon>
    </lineage>
</organism>